<keyword evidence="5" id="KW-1185">Reference proteome</keyword>
<dbReference type="GO" id="GO:0047631">
    <property type="term" value="F:ADP-ribose diphosphatase activity"/>
    <property type="evidence" value="ECO:0007669"/>
    <property type="project" value="UniProtKB-EC"/>
</dbReference>
<dbReference type="GO" id="GO:0005829">
    <property type="term" value="C:cytosol"/>
    <property type="evidence" value="ECO:0007669"/>
    <property type="project" value="TreeGrafter"/>
</dbReference>
<gene>
    <name evidence="4" type="primary">nudF</name>
    <name evidence="4" type="ORF">NCTC12360_02546</name>
</gene>
<accession>A0A376H5D0</accession>
<evidence type="ECO:0000313" key="5">
    <source>
        <dbReference type="Proteomes" id="UP000254807"/>
    </source>
</evidence>
<dbReference type="PANTHER" id="PTHR11839:SF18">
    <property type="entry name" value="NUDIX HYDROLASE DOMAIN-CONTAINING PROTEIN"/>
    <property type="match status" value="1"/>
</dbReference>
<dbReference type="SUPFAM" id="SSF55811">
    <property type="entry name" value="Nudix"/>
    <property type="match status" value="1"/>
</dbReference>
<dbReference type="CDD" id="cd03424">
    <property type="entry name" value="NUDIX_ADPRase_Nudt5_UGPPase_Nudt14"/>
    <property type="match status" value="1"/>
</dbReference>
<evidence type="ECO:0000256" key="1">
    <source>
        <dbReference type="ARBA" id="ARBA00001946"/>
    </source>
</evidence>
<sequence>MLTYKDFEEKTIARNEIFHGKIIDVVVDDVALPNGGTSKRELVFHPGGVAVIAVTEENKMIFVRQFRKPLEKVILEIPAGKIDPGEGAQPELTGARELEEETGYRASTLEHVHSMYLSPGFANEVLHLFHAKQLQKVENPLPQDEDEVLEVYELTMEEAKAAIADGTICDAKTIFAIQFWELLELKRRNSRA</sequence>
<name>A0A376H5D0_ENTGA</name>
<dbReference type="RefSeq" id="WP_060813141.1">
    <property type="nucleotide sequence ID" value="NZ_JAJGOJ010000003.1"/>
</dbReference>
<reference evidence="4 5" key="1">
    <citation type="submission" date="2018-06" db="EMBL/GenBank/DDBJ databases">
        <authorList>
            <consortium name="Pathogen Informatics"/>
            <person name="Doyle S."/>
        </authorList>
    </citation>
    <scope>NUCLEOTIDE SEQUENCE [LARGE SCALE GENOMIC DNA]</scope>
    <source>
        <strain evidence="4 5">NCTC12360</strain>
    </source>
</reference>
<dbReference type="GO" id="GO:0006753">
    <property type="term" value="P:nucleoside phosphate metabolic process"/>
    <property type="evidence" value="ECO:0007669"/>
    <property type="project" value="TreeGrafter"/>
</dbReference>
<comment type="cofactor">
    <cofactor evidence="1">
        <name>Mg(2+)</name>
        <dbReference type="ChEBI" id="CHEBI:18420"/>
    </cofactor>
</comment>
<dbReference type="AlphaFoldDB" id="A0A376H5D0"/>
<dbReference type="PROSITE" id="PS51462">
    <property type="entry name" value="NUDIX"/>
    <property type="match status" value="1"/>
</dbReference>
<keyword evidence="2 4" id="KW-0378">Hydrolase</keyword>
<dbReference type="EMBL" id="UFYW01000001">
    <property type="protein sequence ID" value="STD84025.1"/>
    <property type="molecule type" value="Genomic_DNA"/>
</dbReference>
<protein>
    <submittedName>
        <fullName evidence="4">ADP-ribose pyrophosphatase</fullName>
        <ecNumber evidence="4">3.6.1.13</ecNumber>
    </submittedName>
</protein>
<dbReference type="FunFam" id="3.90.79.10:FF:000024">
    <property type="entry name" value="ADP-ribose pyrophosphatase"/>
    <property type="match status" value="1"/>
</dbReference>
<dbReference type="PANTHER" id="PTHR11839">
    <property type="entry name" value="UDP/ADP-SUGAR PYROPHOSPHATASE"/>
    <property type="match status" value="1"/>
</dbReference>
<dbReference type="GO" id="GO:0019693">
    <property type="term" value="P:ribose phosphate metabolic process"/>
    <property type="evidence" value="ECO:0007669"/>
    <property type="project" value="TreeGrafter"/>
</dbReference>
<dbReference type="OrthoDB" id="9806150at2"/>
<feature type="domain" description="Nudix hydrolase" evidence="3">
    <location>
        <begin position="43"/>
        <end position="176"/>
    </location>
</feature>
<organism evidence="4 5">
    <name type="scientific">Enterococcus gallinarum</name>
    <dbReference type="NCBI Taxonomy" id="1353"/>
    <lineage>
        <taxon>Bacteria</taxon>
        <taxon>Bacillati</taxon>
        <taxon>Bacillota</taxon>
        <taxon>Bacilli</taxon>
        <taxon>Lactobacillales</taxon>
        <taxon>Enterococcaceae</taxon>
        <taxon>Enterococcus</taxon>
    </lineage>
</organism>
<dbReference type="InterPro" id="IPR015797">
    <property type="entry name" value="NUDIX_hydrolase-like_dom_sf"/>
</dbReference>
<proteinExistence type="predicted"/>
<dbReference type="Proteomes" id="UP000254807">
    <property type="component" value="Unassembled WGS sequence"/>
</dbReference>
<dbReference type="EC" id="3.6.1.13" evidence="4"/>
<dbReference type="Pfam" id="PF00293">
    <property type="entry name" value="NUDIX"/>
    <property type="match status" value="1"/>
</dbReference>
<dbReference type="Gene3D" id="3.90.79.10">
    <property type="entry name" value="Nucleoside Triphosphate Pyrophosphohydrolase"/>
    <property type="match status" value="1"/>
</dbReference>
<evidence type="ECO:0000259" key="3">
    <source>
        <dbReference type="PROSITE" id="PS51462"/>
    </source>
</evidence>
<evidence type="ECO:0000256" key="2">
    <source>
        <dbReference type="ARBA" id="ARBA00022801"/>
    </source>
</evidence>
<dbReference type="InterPro" id="IPR000086">
    <property type="entry name" value="NUDIX_hydrolase_dom"/>
</dbReference>
<evidence type="ECO:0000313" key="4">
    <source>
        <dbReference type="EMBL" id="STD84025.1"/>
    </source>
</evidence>